<dbReference type="GO" id="GO:0008774">
    <property type="term" value="F:acetaldehyde dehydrogenase (acetylating) activity"/>
    <property type="evidence" value="ECO:0007669"/>
    <property type="project" value="InterPro"/>
</dbReference>
<sequence length="442" mass="47644">MEFGVFATMAEALDAANKAQKDLVNNYSLEQRDQMISNVRKEFEKINDELSNFEFEETKFGRVEDKIDKNLGGILNTPGTEVIKTRAFATDKGLTIEYSAPYGVVGAVTPSTNPSLTVIGNGISNLAAGNSVVFNAHPFAEKSSSIAVKTFNKAVVDAGGPNNLVTMSANPSLATLQEILESPYVKLLVGTGGPAMVKTLMASGKKVIAAGAGNPPTIVDETADVERAANELYLSTGYDNTLMCTTEKEIFVSNQVLDRFTNAFVESGARLLSEEEANKVRDLIFVELESGEKVVNKDYIGRDASKILSDAGVDVEGDPRVAIFITDKDDLFVQKEQLLPIIPIVPTPNFESAMEWAIEAENNNNHSASIWSKDVYRVTEFGRRINTSIYVQNGGTSAAFGVDGTGKDSPTIATPTGEGITDASTFTRRRLFAMANGGNYIL</sequence>
<evidence type="ECO:0000313" key="5">
    <source>
        <dbReference type="Proteomes" id="UP000178622"/>
    </source>
</evidence>
<evidence type="ECO:0000256" key="2">
    <source>
        <dbReference type="ARBA" id="ARBA00023027"/>
    </source>
</evidence>
<dbReference type="PANTHER" id="PTHR11699">
    <property type="entry name" value="ALDEHYDE DEHYDROGENASE-RELATED"/>
    <property type="match status" value="1"/>
</dbReference>
<dbReference type="NCBIfam" id="NF011927">
    <property type="entry name" value="PRK15398.1"/>
    <property type="match status" value="1"/>
</dbReference>
<dbReference type="Proteomes" id="UP000178622">
    <property type="component" value="Unassembled WGS sequence"/>
</dbReference>
<dbReference type="Gene3D" id="3.40.605.10">
    <property type="entry name" value="Aldehyde Dehydrogenase, Chain A, domain 1"/>
    <property type="match status" value="1"/>
</dbReference>
<dbReference type="PIRSF" id="PIRSF036410">
    <property type="entry name" value="EutE_PduP"/>
    <property type="match status" value="1"/>
</dbReference>
<dbReference type="SUPFAM" id="SSF53720">
    <property type="entry name" value="ALDH-like"/>
    <property type="match status" value="1"/>
</dbReference>
<dbReference type="STRING" id="1859473.BG261_01840"/>
<dbReference type="Pfam" id="PF00171">
    <property type="entry name" value="Aldedh"/>
    <property type="match status" value="1"/>
</dbReference>
<feature type="domain" description="Aldehyde dehydrogenase" evidence="3">
    <location>
        <begin position="9"/>
        <end position="396"/>
    </location>
</feature>
<comment type="caution">
    <text evidence="4">The sequence shown here is derived from an EMBL/GenBank/DDBJ whole genome shotgun (WGS) entry which is preliminary data.</text>
</comment>
<dbReference type="InterPro" id="IPR016162">
    <property type="entry name" value="Ald_DH_N"/>
</dbReference>
<dbReference type="InterPro" id="IPR016163">
    <property type="entry name" value="Ald_DH_C"/>
</dbReference>
<proteinExistence type="predicted"/>
<evidence type="ECO:0000259" key="3">
    <source>
        <dbReference type="Pfam" id="PF00171"/>
    </source>
</evidence>
<protein>
    <submittedName>
        <fullName evidence="4">Ethanolamine utilization protein EutE</fullName>
    </submittedName>
</protein>
<keyword evidence="2" id="KW-0520">NAD</keyword>
<dbReference type="Gene3D" id="3.40.309.10">
    <property type="entry name" value="Aldehyde Dehydrogenase, Chain A, domain 2"/>
    <property type="match status" value="1"/>
</dbReference>
<name>A0A1E8GN58_9LACT</name>
<gene>
    <name evidence="4" type="ORF">BG261_01840</name>
</gene>
<dbReference type="InterPro" id="IPR015590">
    <property type="entry name" value="Aldehyde_DH_dom"/>
</dbReference>
<keyword evidence="1" id="KW-0560">Oxidoreductase</keyword>
<reference evidence="5" key="1">
    <citation type="submission" date="2016-09" db="EMBL/GenBank/DDBJ databases">
        <title>Draft genome sequence of a novel species of the family Streptococcaceae isolated from flowers.</title>
        <authorList>
            <person name="Chuah L.-O."/>
            <person name="Yap K.-P."/>
            <person name="Thong K.L."/>
            <person name="Liong M.T."/>
            <person name="Ahmad R."/>
            <person name="Rusul G."/>
        </authorList>
    </citation>
    <scope>NUCLEOTIDE SEQUENCE [LARGE SCALE GENOMIC DNA]</scope>
    <source>
        <strain evidence="5">DF1</strain>
    </source>
</reference>
<evidence type="ECO:0000256" key="1">
    <source>
        <dbReference type="ARBA" id="ARBA00023002"/>
    </source>
</evidence>
<dbReference type="AlphaFoldDB" id="A0A1E8GN58"/>
<dbReference type="InterPro" id="IPR016161">
    <property type="entry name" value="Ald_DH/histidinol_DH"/>
</dbReference>
<keyword evidence="5" id="KW-1185">Reference proteome</keyword>
<evidence type="ECO:0000313" key="4">
    <source>
        <dbReference type="EMBL" id="OFI49680.1"/>
    </source>
</evidence>
<dbReference type="EMBL" id="MKIR01000012">
    <property type="protein sequence ID" value="OFI49680.1"/>
    <property type="molecule type" value="Genomic_DNA"/>
</dbReference>
<organism evidence="4 5">
    <name type="scientific">Floricoccus tropicus</name>
    <dbReference type="NCBI Taxonomy" id="1859473"/>
    <lineage>
        <taxon>Bacteria</taxon>
        <taxon>Bacillati</taxon>
        <taxon>Bacillota</taxon>
        <taxon>Bacilli</taxon>
        <taxon>Lactobacillales</taxon>
        <taxon>Streptococcaceae</taxon>
        <taxon>Floricoccus</taxon>
    </lineage>
</organism>
<dbReference type="OrthoDB" id="9804734at2"/>
<dbReference type="InterPro" id="IPR012408">
    <property type="entry name" value="Acetald_propionald_DH-rel"/>
</dbReference>
<accession>A0A1E8GN58</accession>